<dbReference type="PANTHER" id="PTHR21525">
    <property type="entry name" value="MOTILE SPERM PROTEIN"/>
    <property type="match status" value="1"/>
</dbReference>
<dbReference type="AlphaFoldDB" id="A0A166IU54"/>
<evidence type="ECO:0000313" key="2">
    <source>
        <dbReference type="Proteomes" id="UP000076519"/>
    </source>
</evidence>
<dbReference type="EMBL" id="LIYF01000041">
    <property type="protein sequence ID" value="KZK04956.1"/>
    <property type="molecule type" value="Genomic_DNA"/>
</dbReference>
<dbReference type="Proteomes" id="UP000076519">
    <property type="component" value="Unassembled WGS sequence"/>
</dbReference>
<organism evidence="1 2">
    <name type="scientific">Lactococcus lactis subsp. cremoris</name>
    <name type="common">Streptococcus cremoris</name>
    <dbReference type="NCBI Taxonomy" id="1359"/>
    <lineage>
        <taxon>Bacteria</taxon>
        <taxon>Bacillati</taxon>
        <taxon>Bacillota</taxon>
        <taxon>Bacilli</taxon>
        <taxon>Lactobacillales</taxon>
        <taxon>Streptococcaceae</taxon>
        <taxon>Lactococcus</taxon>
    </lineage>
</organism>
<name>A0A166IU54_LACLC</name>
<protein>
    <submittedName>
        <fullName evidence="1">Transposase</fullName>
    </submittedName>
</protein>
<reference evidence="1 2" key="1">
    <citation type="submission" date="2015-08" db="EMBL/GenBank/DDBJ databases">
        <title>Draft Genome Sequences of 11 Lactococcus lactis subspecies cremoris strains.</title>
        <authorList>
            <person name="Wels M."/>
            <person name="Backus L."/>
            <person name="Boekhorst J."/>
            <person name="Dijkstra A."/>
            <person name="Beerthuizen M."/>
            <person name="Siezen R."/>
            <person name="Bachmann H."/>
            <person name="Van Hijum S."/>
        </authorList>
    </citation>
    <scope>NUCLEOTIDE SEQUENCE [LARGE SCALE GENOMIC DNA]</scope>
    <source>
        <strain evidence="1 2">KW10</strain>
    </source>
</reference>
<proteinExistence type="predicted"/>
<evidence type="ECO:0000313" key="1">
    <source>
        <dbReference type="EMBL" id="KZK04956.1"/>
    </source>
</evidence>
<dbReference type="PATRIC" id="fig|1359.32.peg.1321"/>
<comment type="caution">
    <text evidence="1">The sequence shown here is derived from an EMBL/GenBank/DDBJ whole genome shotgun (WGS) entry which is preliminary data.</text>
</comment>
<accession>A0A166IU54</accession>
<sequence>MDMVFTFGLAEFDKAGNFVLKVINEADYNKISLNLEAFGKLMNPIQINIHGVKIGISSKDSYSTLMYGRSIFRKWEKSPEKFAGRTVFSKAQIEDFKIFGKSILKNESKAGKIISKFPSFNHGQVNADLRMMRENRSNFSAMTKVGKGFRIAGWIGTAVDAGTSAADYKSKGYSNEQVVELTARKTAVDVATSTAGSTVGRVAGAALGQALIPIPGVGAAVGAVAGGIVGGIVGGWIGGVINDHFDKGVKPKKKGLSWPW</sequence>
<dbReference type="PANTHER" id="PTHR21525:SF9">
    <property type="entry name" value="CHANNEL_COLICIN DOMAIN-CONTAINING PROTEIN"/>
    <property type="match status" value="1"/>
</dbReference>
<gene>
    <name evidence="1" type="ORF">AB996_2166</name>
</gene>